<proteinExistence type="predicted"/>
<reference evidence="3 4" key="1">
    <citation type="submission" date="2016-10" db="EMBL/GenBank/DDBJ databases">
        <authorList>
            <person name="de Groot N.N."/>
        </authorList>
    </citation>
    <scope>NUCLEOTIDE SEQUENCE [LARGE SCALE GENOMIC DNA]</scope>
    <source>
        <strain evidence="3 4">DSM 21650</strain>
    </source>
</reference>
<dbReference type="SUPFAM" id="SSF53448">
    <property type="entry name" value="Nucleotide-diphospho-sugar transferases"/>
    <property type="match status" value="1"/>
</dbReference>
<evidence type="ECO:0000259" key="2">
    <source>
        <dbReference type="Pfam" id="PF00535"/>
    </source>
</evidence>
<organism evidence="3 4">
    <name type="scientific">Proteiniborus ethanoligenes</name>
    <dbReference type="NCBI Taxonomy" id="415015"/>
    <lineage>
        <taxon>Bacteria</taxon>
        <taxon>Bacillati</taxon>
        <taxon>Bacillota</taxon>
        <taxon>Clostridia</taxon>
        <taxon>Eubacteriales</taxon>
        <taxon>Proteiniborus</taxon>
    </lineage>
</organism>
<dbReference type="EMBL" id="FNQE01000001">
    <property type="protein sequence ID" value="SDY45264.1"/>
    <property type="molecule type" value="Genomic_DNA"/>
</dbReference>
<keyword evidence="3" id="KW-0808">Transferase</keyword>
<gene>
    <name evidence="3" type="ORF">SAMN05660462_00074</name>
</gene>
<dbReference type="Gene3D" id="3.90.550.10">
    <property type="entry name" value="Spore Coat Polysaccharide Biosynthesis Protein SpsA, Chain A"/>
    <property type="match status" value="1"/>
</dbReference>
<dbReference type="OrthoDB" id="6713581at2"/>
<feature type="domain" description="Glycosyltransferase 2-like" evidence="2">
    <location>
        <begin position="57"/>
        <end position="171"/>
    </location>
</feature>
<dbReference type="InterPro" id="IPR029044">
    <property type="entry name" value="Nucleotide-diphossugar_trans"/>
</dbReference>
<name>A0A1H3K178_9FIRM</name>
<evidence type="ECO:0000256" key="1">
    <source>
        <dbReference type="SAM" id="MobiDB-lite"/>
    </source>
</evidence>
<evidence type="ECO:0000313" key="3">
    <source>
        <dbReference type="EMBL" id="SDY45264.1"/>
    </source>
</evidence>
<sequence length="289" mass="33642">MKNTSKILSKSIKYKLANAKKNNPVNKKINASKTDKNIGDNKLSPKNANTTGNNGVSVITCTHMYCYMNNIINNFLRQNYKKKELIIILNNNSLNLKEWKLKVKAYKNIKIFKIDEKITVGSCMNFAVKKSKYNFIANFDHDDYYGQNYLNDFMKVVKNVDAGLFGKKTQFVFFEKSNTLAIRNPNSENKYVDFIDGPTVFFKKSIFKKVKYIDSDMADLQLSYDCTKANIKIYSINKENFCYIRKASKDMHTWKIEDENFLSLPFFVLGKTKNFIKHVDINQQTSHYL</sequence>
<feature type="region of interest" description="Disordered" evidence="1">
    <location>
        <begin position="25"/>
        <end position="47"/>
    </location>
</feature>
<dbReference type="AlphaFoldDB" id="A0A1H3K178"/>
<dbReference type="Proteomes" id="UP000198625">
    <property type="component" value="Unassembled WGS sequence"/>
</dbReference>
<dbReference type="RefSeq" id="WP_091725653.1">
    <property type="nucleotide sequence ID" value="NZ_FNQE01000001.1"/>
</dbReference>
<dbReference type="GO" id="GO:0016740">
    <property type="term" value="F:transferase activity"/>
    <property type="evidence" value="ECO:0007669"/>
    <property type="project" value="UniProtKB-KW"/>
</dbReference>
<accession>A0A1H3K178</accession>
<keyword evidence="4" id="KW-1185">Reference proteome</keyword>
<evidence type="ECO:0000313" key="4">
    <source>
        <dbReference type="Proteomes" id="UP000198625"/>
    </source>
</evidence>
<dbReference type="STRING" id="415015.SAMN05660462_00074"/>
<protein>
    <submittedName>
        <fullName evidence="3">Glycosyl transferase family 2</fullName>
    </submittedName>
</protein>
<dbReference type="InterPro" id="IPR001173">
    <property type="entry name" value="Glyco_trans_2-like"/>
</dbReference>
<dbReference type="Pfam" id="PF00535">
    <property type="entry name" value="Glycos_transf_2"/>
    <property type="match status" value="1"/>
</dbReference>